<protein>
    <submittedName>
        <fullName evidence="6">Peptide chain release factor subunit 1</fullName>
    </submittedName>
</protein>
<evidence type="ECO:0000259" key="5">
    <source>
        <dbReference type="SMART" id="SM01194"/>
    </source>
</evidence>
<dbReference type="Gene3D" id="3.30.1330.30">
    <property type="match status" value="1"/>
</dbReference>
<keyword evidence="7" id="KW-1185">Reference proteome</keyword>
<reference evidence="6 7" key="1">
    <citation type="submission" date="2016-10" db="EMBL/GenBank/DDBJ databases">
        <authorList>
            <person name="de Groot N.N."/>
        </authorList>
    </citation>
    <scope>NUCLEOTIDE SEQUENCE [LARGE SCALE GENOMIC DNA]</scope>
    <source>
        <strain evidence="6 7">CGMCC 1.10457</strain>
    </source>
</reference>
<dbReference type="GO" id="GO:0005737">
    <property type="term" value="C:cytoplasm"/>
    <property type="evidence" value="ECO:0007669"/>
    <property type="project" value="UniProtKB-SubCell"/>
</dbReference>
<dbReference type="Pfam" id="PF03465">
    <property type="entry name" value="eRF1_3"/>
    <property type="match status" value="1"/>
</dbReference>
<dbReference type="InterPro" id="IPR042226">
    <property type="entry name" value="eFR1_2_sf"/>
</dbReference>
<feature type="domain" description="eRF1/Pelota-like N-terminal" evidence="5">
    <location>
        <begin position="1"/>
        <end position="128"/>
    </location>
</feature>
<dbReference type="InterPro" id="IPR004403">
    <property type="entry name" value="Peptide_chain-rel_eRF1/aRF1"/>
</dbReference>
<evidence type="ECO:0000313" key="6">
    <source>
        <dbReference type="EMBL" id="SFR97538.1"/>
    </source>
</evidence>
<keyword evidence="4" id="KW-0648">Protein biosynthesis</keyword>
<dbReference type="Pfam" id="PF03464">
    <property type="entry name" value="eRF1_2"/>
    <property type="match status" value="1"/>
</dbReference>
<keyword evidence="3" id="KW-0963">Cytoplasm</keyword>
<dbReference type="Pfam" id="PF03463">
    <property type="entry name" value="eRF1_1"/>
    <property type="match status" value="1"/>
</dbReference>
<gene>
    <name evidence="6" type="ORF">SAMN05216559_1869</name>
</gene>
<dbReference type="InterPro" id="IPR029064">
    <property type="entry name" value="Ribosomal_eL30-like_sf"/>
</dbReference>
<dbReference type="GO" id="GO:0003747">
    <property type="term" value="F:translation release factor activity"/>
    <property type="evidence" value="ECO:0007669"/>
    <property type="project" value="InterPro"/>
</dbReference>
<dbReference type="InterPro" id="IPR005141">
    <property type="entry name" value="eRF1_2"/>
</dbReference>
<organism evidence="6 7">
    <name type="scientific">Halomicrobium zhouii</name>
    <dbReference type="NCBI Taxonomy" id="767519"/>
    <lineage>
        <taxon>Archaea</taxon>
        <taxon>Methanobacteriati</taxon>
        <taxon>Methanobacteriota</taxon>
        <taxon>Stenosarchaea group</taxon>
        <taxon>Halobacteria</taxon>
        <taxon>Halobacteriales</taxon>
        <taxon>Haloarculaceae</taxon>
        <taxon>Halomicrobium</taxon>
    </lineage>
</organism>
<dbReference type="RefSeq" id="WP_089816126.1">
    <property type="nucleotide sequence ID" value="NZ_FOZK01000002.1"/>
</dbReference>
<evidence type="ECO:0000256" key="2">
    <source>
        <dbReference type="ARBA" id="ARBA00005326"/>
    </source>
</evidence>
<dbReference type="InterPro" id="IPR005142">
    <property type="entry name" value="eRF1_3"/>
</dbReference>
<evidence type="ECO:0000313" key="7">
    <source>
        <dbReference type="Proteomes" id="UP000199062"/>
    </source>
</evidence>
<dbReference type="NCBIfam" id="TIGR03676">
    <property type="entry name" value="aRF1_eRF1"/>
    <property type="match status" value="1"/>
</dbReference>
<dbReference type="InterPro" id="IPR024049">
    <property type="entry name" value="eRF1_1_sf"/>
</dbReference>
<dbReference type="InterPro" id="IPR005140">
    <property type="entry name" value="eRF1_Pelota-like_N"/>
</dbReference>
<comment type="similarity">
    <text evidence="2">Belongs to the eukaryotic release factor 1 family.</text>
</comment>
<dbReference type="SUPFAM" id="SSF53137">
    <property type="entry name" value="Translational machinery components"/>
    <property type="match status" value="1"/>
</dbReference>
<dbReference type="Gene3D" id="3.30.420.60">
    <property type="entry name" value="eRF1 domain 2"/>
    <property type="match status" value="1"/>
</dbReference>
<dbReference type="OrthoDB" id="1011at2157"/>
<dbReference type="AlphaFoldDB" id="A0A1I6L2M7"/>
<dbReference type="Proteomes" id="UP000199062">
    <property type="component" value="Unassembled WGS sequence"/>
</dbReference>
<dbReference type="SUPFAM" id="SSF55315">
    <property type="entry name" value="L30e-like"/>
    <property type="match status" value="1"/>
</dbReference>
<name>A0A1I6L2M7_9EURY</name>
<dbReference type="PANTHER" id="PTHR10113">
    <property type="entry name" value="PEPTIDE CHAIN RELEASE FACTOR SUBUNIT 1"/>
    <property type="match status" value="1"/>
</dbReference>
<accession>A0A1I6L2M7</accession>
<comment type="subcellular location">
    <subcellularLocation>
        <location evidence="1">Cytoplasm</location>
    </subcellularLocation>
</comment>
<proteinExistence type="inferred from homology"/>
<sequence>MQTTEYELRDRIDQLANYRGEGTELVTVAVPPDKSLRTVRERIDREHAQAENIKSDRTRTNVQDALGRIRRHLQAYDQTPPNGLVVYAGVVDDELQDAVFDDLDRPVDVSIYRCAAEFETTPVEQALTPSTVYGLVVLERGRAALGRLAGERIVDTRTIESQVMGKSRAGGQSAQRFERERDRQKHEFFTQVADAVEGTFRDEPTVDGLVLGGTTITVDEFQRGDYLHHELRDRVLGVYPVEYATEQGLAQLVERAEDVLSDAAYRREREALDRFFTALGRDGDVTYGTDATRTALDYGAVDVLLVADAHPPETIRELEAATTDQGGECLVVSTDTDRGAQFETAFGGLGALLRFPID</sequence>
<evidence type="ECO:0000256" key="1">
    <source>
        <dbReference type="ARBA" id="ARBA00004496"/>
    </source>
</evidence>
<dbReference type="Gene3D" id="3.30.960.10">
    <property type="entry name" value="eRF1 domain 1"/>
    <property type="match status" value="1"/>
</dbReference>
<evidence type="ECO:0000256" key="4">
    <source>
        <dbReference type="ARBA" id="ARBA00022917"/>
    </source>
</evidence>
<dbReference type="SUPFAM" id="SSF55481">
    <property type="entry name" value="N-terminal domain of eukaryotic peptide chain release factor subunit 1, ERF1"/>
    <property type="match status" value="1"/>
</dbReference>
<dbReference type="SMART" id="SM01194">
    <property type="entry name" value="eRF1_1"/>
    <property type="match status" value="1"/>
</dbReference>
<dbReference type="EMBL" id="FOZK01000002">
    <property type="protein sequence ID" value="SFR97538.1"/>
    <property type="molecule type" value="Genomic_DNA"/>
</dbReference>
<evidence type="ECO:0000256" key="3">
    <source>
        <dbReference type="ARBA" id="ARBA00022490"/>
    </source>
</evidence>
<dbReference type="STRING" id="767519.SAMN05216559_1869"/>